<sequence length="462" mass="51371">MHKHVPGLSEADAFLNAHSDVVAVDMLLPDMNGILRGKQLGRDYVHKLYDEGVRLPGSNYLLDWTGQNVTTLDYGTSDGDPDYFCFAVPETLKPVPWGARPTGQVLASMYHEDGTPFFADPRNVLQRALKPLTDMGLTPVIAIEYEFYLIDREAAARGVVQPAIGPRSQFRPAQTNVYGLDDLYDFEDVLSAIHEACDIQKLPAETFVAEYAPGQFEINLHHVDSALLACDQAILLERCIKQVSRRHDMIATFMAKPFAESAGSGLHVHVSLLDRHGNNVLAGPFDERLNRPVGDMLRHAIGGLVDTMPEAMAIFAPNANSYRRLKPGTYAPVKANWGGDNRTVSLRIPGSDERSVRVEHRVAGADANPYLVVAAVLAGMHHGIVNEIEPQDPVVGDGYEQEAPDLPIRWPVALERFTEGTVLGRYFGEDYVRAFATARQFECDNFHYQIQPLDYQWYLRTA</sequence>
<keyword evidence="3" id="KW-0436">Ligase</keyword>
<comment type="cofactor">
    <cofactor evidence="1">
        <name>Mg(2+)</name>
        <dbReference type="ChEBI" id="CHEBI:18420"/>
    </cofactor>
</comment>
<evidence type="ECO:0000313" key="13">
    <source>
        <dbReference type="Proteomes" id="UP000593594"/>
    </source>
</evidence>
<dbReference type="SUPFAM" id="SSF54368">
    <property type="entry name" value="Glutamine synthetase, N-terminal domain"/>
    <property type="match status" value="1"/>
</dbReference>
<dbReference type="RefSeq" id="WP_213163778.1">
    <property type="nucleotide sequence ID" value="NZ_CP058214.1"/>
</dbReference>
<dbReference type="PROSITE" id="PS51987">
    <property type="entry name" value="GS_CATALYTIC"/>
    <property type="match status" value="1"/>
</dbReference>
<evidence type="ECO:0000259" key="11">
    <source>
        <dbReference type="PROSITE" id="PS51987"/>
    </source>
</evidence>
<feature type="domain" description="GS catalytic" evidence="11">
    <location>
        <begin position="121"/>
        <end position="462"/>
    </location>
</feature>
<dbReference type="PANTHER" id="PTHR43785">
    <property type="entry name" value="GAMMA-GLUTAMYLPUTRESCINE SYNTHETASE"/>
    <property type="match status" value="1"/>
</dbReference>
<dbReference type="SUPFAM" id="SSF55931">
    <property type="entry name" value="Glutamine synthetase/guanido kinase"/>
    <property type="match status" value="1"/>
</dbReference>
<keyword evidence="5" id="KW-0067">ATP-binding</keyword>
<evidence type="ECO:0000256" key="5">
    <source>
        <dbReference type="ARBA" id="ARBA00022840"/>
    </source>
</evidence>
<dbReference type="EMBL" id="CP058214">
    <property type="protein sequence ID" value="QPC42544.1"/>
    <property type="molecule type" value="Genomic_DNA"/>
</dbReference>
<dbReference type="GO" id="GO:0006542">
    <property type="term" value="P:glutamine biosynthetic process"/>
    <property type="evidence" value="ECO:0007669"/>
    <property type="project" value="InterPro"/>
</dbReference>
<feature type="domain" description="GS beta-grasp" evidence="10">
    <location>
        <begin position="22"/>
        <end position="114"/>
    </location>
</feature>
<dbReference type="Pfam" id="PF00120">
    <property type="entry name" value="Gln-synt_C"/>
    <property type="match status" value="1"/>
</dbReference>
<dbReference type="SMART" id="SM01230">
    <property type="entry name" value="Gln-synt_C"/>
    <property type="match status" value="1"/>
</dbReference>
<comment type="function">
    <text evidence="2">Catalyzes the ATP-dependent biosynthesis of glutamine from glutamate and ammonia.</text>
</comment>
<gene>
    <name evidence="12" type="ORF">HW532_07385</name>
</gene>
<evidence type="ECO:0000256" key="9">
    <source>
        <dbReference type="RuleBase" id="RU000384"/>
    </source>
</evidence>
<keyword evidence="6" id="KW-0460">Magnesium</keyword>
<proteinExistence type="inferred from homology"/>
<dbReference type="Gene3D" id="3.10.20.70">
    <property type="entry name" value="Glutamine synthetase, N-terminal domain"/>
    <property type="match status" value="1"/>
</dbReference>
<accession>A0A7S8C360</accession>
<dbReference type="InterPro" id="IPR036651">
    <property type="entry name" value="Gln_synt_N_sf"/>
</dbReference>
<keyword evidence="7" id="KW-0535">Nitrogen fixation</keyword>
<evidence type="ECO:0000259" key="10">
    <source>
        <dbReference type="PROSITE" id="PS51986"/>
    </source>
</evidence>
<evidence type="ECO:0000256" key="4">
    <source>
        <dbReference type="ARBA" id="ARBA00022741"/>
    </source>
</evidence>
<dbReference type="InterPro" id="IPR014746">
    <property type="entry name" value="Gln_synth/guanido_kin_cat_dom"/>
</dbReference>
<evidence type="ECO:0000256" key="2">
    <source>
        <dbReference type="ARBA" id="ARBA00003117"/>
    </source>
</evidence>
<evidence type="ECO:0000256" key="8">
    <source>
        <dbReference type="PROSITE-ProRule" id="PRU01330"/>
    </source>
</evidence>
<dbReference type="GO" id="GO:0006598">
    <property type="term" value="P:polyamine catabolic process"/>
    <property type="evidence" value="ECO:0007669"/>
    <property type="project" value="TreeGrafter"/>
</dbReference>
<dbReference type="GO" id="GO:0004356">
    <property type="term" value="F:glutamine synthetase activity"/>
    <property type="evidence" value="ECO:0007669"/>
    <property type="project" value="InterPro"/>
</dbReference>
<organism evidence="12 13">
    <name type="scientific">Kaustia mangrovi</name>
    <dbReference type="NCBI Taxonomy" id="2593653"/>
    <lineage>
        <taxon>Bacteria</taxon>
        <taxon>Pseudomonadati</taxon>
        <taxon>Pseudomonadota</taxon>
        <taxon>Alphaproteobacteria</taxon>
        <taxon>Hyphomicrobiales</taxon>
        <taxon>Parvibaculaceae</taxon>
        <taxon>Kaustia</taxon>
    </lineage>
</organism>
<evidence type="ECO:0000256" key="1">
    <source>
        <dbReference type="ARBA" id="ARBA00001946"/>
    </source>
</evidence>
<dbReference type="PANTHER" id="PTHR43785:SF12">
    <property type="entry name" value="TYPE-1 GLUTAMINE SYNTHETASE 2"/>
    <property type="match status" value="1"/>
</dbReference>
<reference evidence="12 13" key="1">
    <citation type="submission" date="2020-06" db="EMBL/GenBank/DDBJ databases">
        <title>Genome sequence of 2 isolates from Red Sea Mangroves.</title>
        <authorList>
            <person name="Sefrji F."/>
            <person name="Michoud G."/>
            <person name="Merlino G."/>
            <person name="Daffonchio D."/>
        </authorList>
    </citation>
    <scope>NUCLEOTIDE SEQUENCE [LARGE SCALE GENOMIC DNA]</scope>
    <source>
        <strain evidence="12 13">R1DC25</strain>
    </source>
</reference>
<dbReference type="InterPro" id="IPR008146">
    <property type="entry name" value="Gln_synth_cat_dom"/>
</dbReference>
<dbReference type="PROSITE" id="PS51986">
    <property type="entry name" value="GS_BETA_GRASP"/>
    <property type="match status" value="1"/>
</dbReference>
<dbReference type="KEGG" id="kmn:HW532_07385"/>
<evidence type="ECO:0000256" key="7">
    <source>
        <dbReference type="ARBA" id="ARBA00023231"/>
    </source>
</evidence>
<comment type="similarity">
    <text evidence="8 9">Belongs to the glutamine synthetase family.</text>
</comment>
<protein>
    <submittedName>
        <fullName evidence="12">Glutamine synthetase</fullName>
    </submittedName>
</protein>
<keyword evidence="4" id="KW-0547">Nucleotide-binding</keyword>
<name>A0A7S8C360_9HYPH</name>
<dbReference type="InterPro" id="IPR027303">
    <property type="entry name" value="Gln_synth_gly_rich_site"/>
</dbReference>
<dbReference type="AlphaFoldDB" id="A0A7S8C360"/>
<evidence type="ECO:0000313" key="12">
    <source>
        <dbReference type="EMBL" id="QPC42544.1"/>
    </source>
</evidence>
<keyword evidence="13" id="KW-1185">Reference proteome</keyword>
<dbReference type="GO" id="GO:0005524">
    <property type="term" value="F:ATP binding"/>
    <property type="evidence" value="ECO:0007669"/>
    <property type="project" value="UniProtKB-KW"/>
</dbReference>
<evidence type="ECO:0000256" key="6">
    <source>
        <dbReference type="ARBA" id="ARBA00022842"/>
    </source>
</evidence>
<dbReference type="InterPro" id="IPR008147">
    <property type="entry name" value="Gln_synt_N"/>
</dbReference>
<dbReference type="Proteomes" id="UP000593594">
    <property type="component" value="Chromosome"/>
</dbReference>
<dbReference type="PROSITE" id="PS00181">
    <property type="entry name" value="GLNA_ATP"/>
    <property type="match status" value="1"/>
</dbReference>
<dbReference type="Gene3D" id="3.30.590.10">
    <property type="entry name" value="Glutamine synthetase/guanido kinase, catalytic domain"/>
    <property type="match status" value="1"/>
</dbReference>
<evidence type="ECO:0000256" key="3">
    <source>
        <dbReference type="ARBA" id="ARBA00022598"/>
    </source>
</evidence>